<dbReference type="Pfam" id="PF02854">
    <property type="entry name" value="MIF4G"/>
    <property type="match status" value="1"/>
</dbReference>
<feature type="region of interest" description="Disordered" evidence="4">
    <location>
        <begin position="492"/>
        <end position="530"/>
    </location>
</feature>
<dbReference type="InterPro" id="IPR051367">
    <property type="entry name" value="mRNA_TranslReg/HistoneTransl"/>
</dbReference>
<comment type="caution">
    <text evidence="6">The sequence shown here is derived from an EMBL/GenBank/DDBJ whole genome shotgun (WGS) entry which is preliminary data.</text>
</comment>
<feature type="compositionally biased region" description="Low complexity" evidence="4">
    <location>
        <begin position="125"/>
        <end position="159"/>
    </location>
</feature>
<feature type="domain" description="MIF4G" evidence="5">
    <location>
        <begin position="269"/>
        <end position="490"/>
    </location>
</feature>
<keyword evidence="2" id="KW-0963">Cytoplasm</keyword>
<feature type="compositionally biased region" description="Low complexity" evidence="4">
    <location>
        <begin position="211"/>
        <end position="222"/>
    </location>
</feature>
<feature type="compositionally biased region" description="Basic and acidic residues" evidence="4">
    <location>
        <begin position="226"/>
        <end position="237"/>
    </location>
</feature>
<dbReference type="GO" id="GO:0008494">
    <property type="term" value="F:translation activator activity"/>
    <property type="evidence" value="ECO:0007669"/>
    <property type="project" value="TreeGrafter"/>
</dbReference>
<evidence type="ECO:0000256" key="1">
    <source>
        <dbReference type="ARBA" id="ARBA00004496"/>
    </source>
</evidence>
<protein>
    <recommendedName>
        <fullName evidence="5">MIF4G domain-containing protein</fullName>
    </recommendedName>
</protein>
<evidence type="ECO:0000313" key="7">
    <source>
        <dbReference type="Proteomes" id="UP000708208"/>
    </source>
</evidence>
<dbReference type="OrthoDB" id="8171816at2759"/>
<proteinExistence type="predicted"/>
<dbReference type="GO" id="GO:0005737">
    <property type="term" value="C:cytoplasm"/>
    <property type="evidence" value="ECO:0007669"/>
    <property type="project" value="UniProtKB-SubCell"/>
</dbReference>
<dbReference type="Proteomes" id="UP000708208">
    <property type="component" value="Unassembled WGS sequence"/>
</dbReference>
<accession>A0A8J2L149</accession>
<feature type="compositionally biased region" description="Low complexity" evidence="4">
    <location>
        <begin position="494"/>
        <end position="507"/>
    </location>
</feature>
<evidence type="ECO:0000259" key="5">
    <source>
        <dbReference type="SMART" id="SM00543"/>
    </source>
</evidence>
<gene>
    <name evidence="6" type="ORF">AFUS01_LOCUS33717</name>
</gene>
<sequence length="565" mass="62417">MDSHSNGTNSYNYGGNDNGSPSSLDYGQGQQGNHGGFDPRFYGDVQENEKILEALLPALKTLDINQIPPDVLAHLLKTKRIDQLVASSGRQFGGDGASQGQGSYMSSQGGQSPSSGYGSSGGSRGPNSSGPQSYPNDWQGSNSEQQQGNYGSGSQSRGQPRIDNWNQPVPSQQSAKPRNNYHHSGPNNTSRSADGNSALSPLAREFVPRVPQYQQQQQPQGRRSQRGYDQDPSHWEYDAQNMRGPKEDDLYLNQFDHPSDFDADADCVLGTVTDTINQLAMNPADFQRCCLKTTQVLKTYLNDPDTLGVVVTLIFEQSVSNPNFCYSGARLCQAFNKNEIAVAVDNTRVTFKNLLIERCQEEFTSCLESMDKDPEMENRAPGVIMFLAELYLNFVLEISGKSTKNMMFGLAAVELMTALVTSKPTNFNKVKAIFRTLKLIGWELDHDGRKEITKEMEKLIKELSYLLVSPELDQQCKSLLETLFDLRKKDWNKSGSSGSGSPSSSPGATGNASPQYPSVSQGAESQYYELPDTVDEEDYSLCIDDEPEEVRRAYEEFLKMTSGKK</sequence>
<dbReference type="PANTHER" id="PTHR23254">
    <property type="entry name" value="EIF4G DOMAIN PROTEIN"/>
    <property type="match status" value="1"/>
</dbReference>
<evidence type="ECO:0000256" key="4">
    <source>
        <dbReference type="SAM" id="MobiDB-lite"/>
    </source>
</evidence>
<reference evidence="6" key="1">
    <citation type="submission" date="2021-06" db="EMBL/GenBank/DDBJ databases">
        <authorList>
            <person name="Hodson N. C."/>
            <person name="Mongue J. A."/>
            <person name="Jaron S. K."/>
        </authorList>
    </citation>
    <scope>NUCLEOTIDE SEQUENCE</scope>
</reference>
<evidence type="ECO:0000313" key="6">
    <source>
        <dbReference type="EMBL" id="CAG7823503.1"/>
    </source>
</evidence>
<feature type="region of interest" description="Disordered" evidence="4">
    <location>
        <begin position="1"/>
        <end position="42"/>
    </location>
</feature>
<organism evidence="6 7">
    <name type="scientific">Allacma fusca</name>
    <dbReference type="NCBI Taxonomy" id="39272"/>
    <lineage>
        <taxon>Eukaryota</taxon>
        <taxon>Metazoa</taxon>
        <taxon>Ecdysozoa</taxon>
        <taxon>Arthropoda</taxon>
        <taxon>Hexapoda</taxon>
        <taxon>Collembola</taxon>
        <taxon>Symphypleona</taxon>
        <taxon>Sminthuridae</taxon>
        <taxon>Allacma</taxon>
    </lineage>
</organism>
<feature type="compositionally biased region" description="Low complexity" evidence="4">
    <location>
        <begin position="100"/>
        <end position="117"/>
    </location>
</feature>
<comment type="subcellular location">
    <subcellularLocation>
        <location evidence="1">Cytoplasm</location>
    </subcellularLocation>
</comment>
<dbReference type="PANTHER" id="PTHR23254:SF15">
    <property type="entry name" value="POLYADENYLATE-BINDING PROTEIN-INTERACTING PROTEIN 1"/>
    <property type="match status" value="1"/>
</dbReference>
<feature type="compositionally biased region" description="Low complexity" evidence="4">
    <location>
        <begin position="1"/>
        <end position="23"/>
    </location>
</feature>
<dbReference type="SMART" id="SM00543">
    <property type="entry name" value="MIF4G"/>
    <property type="match status" value="1"/>
</dbReference>
<feature type="region of interest" description="Disordered" evidence="4">
    <location>
        <begin position="92"/>
        <end position="197"/>
    </location>
</feature>
<feature type="compositionally biased region" description="Polar residues" evidence="4">
    <location>
        <begin position="508"/>
        <end position="524"/>
    </location>
</feature>
<dbReference type="AlphaFoldDB" id="A0A8J2L149"/>
<dbReference type="InterPro" id="IPR003890">
    <property type="entry name" value="MIF4G-like_typ-3"/>
</dbReference>
<feature type="compositionally biased region" description="Polar residues" evidence="4">
    <location>
        <begin position="185"/>
        <end position="197"/>
    </location>
</feature>
<keyword evidence="7" id="KW-1185">Reference proteome</keyword>
<keyword evidence="3" id="KW-0810">Translation regulation</keyword>
<feature type="region of interest" description="Disordered" evidence="4">
    <location>
        <begin position="211"/>
        <end position="241"/>
    </location>
</feature>
<evidence type="ECO:0000256" key="3">
    <source>
        <dbReference type="ARBA" id="ARBA00022845"/>
    </source>
</evidence>
<evidence type="ECO:0000256" key="2">
    <source>
        <dbReference type="ARBA" id="ARBA00022490"/>
    </source>
</evidence>
<feature type="compositionally biased region" description="Polar residues" evidence="4">
    <location>
        <begin position="164"/>
        <end position="177"/>
    </location>
</feature>
<name>A0A8J2L149_9HEXA</name>
<dbReference type="EMBL" id="CAJVCH010529758">
    <property type="protein sequence ID" value="CAG7823503.1"/>
    <property type="molecule type" value="Genomic_DNA"/>
</dbReference>
<dbReference type="GO" id="GO:0006446">
    <property type="term" value="P:regulation of translational initiation"/>
    <property type="evidence" value="ECO:0007669"/>
    <property type="project" value="TreeGrafter"/>
</dbReference>
<dbReference type="GO" id="GO:0003723">
    <property type="term" value="F:RNA binding"/>
    <property type="evidence" value="ECO:0007669"/>
    <property type="project" value="InterPro"/>
</dbReference>